<comment type="caution">
    <text evidence="2">The sequence shown here is derived from an EMBL/GenBank/DDBJ whole genome shotgun (WGS) entry which is preliminary data.</text>
</comment>
<evidence type="ECO:0000313" key="2">
    <source>
        <dbReference type="EMBL" id="KAF8736408.1"/>
    </source>
</evidence>
<dbReference type="Proteomes" id="UP000636709">
    <property type="component" value="Unassembled WGS sequence"/>
</dbReference>
<reference evidence="2" key="1">
    <citation type="submission" date="2020-07" db="EMBL/GenBank/DDBJ databases">
        <title>Genome sequence and genetic diversity analysis of an under-domesticated orphan crop, white fonio (Digitaria exilis).</title>
        <authorList>
            <person name="Bennetzen J.L."/>
            <person name="Chen S."/>
            <person name="Ma X."/>
            <person name="Wang X."/>
            <person name="Yssel A.E.J."/>
            <person name="Chaluvadi S.R."/>
            <person name="Johnson M."/>
            <person name="Gangashetty P."/>
            <person name="Hamidou F."/>
            <person name="Sanogo M.D."/>
            <person name="Zwaenepoel A."/>
            <person name="Wallace J."/>
            <person name="Van De Peer Y."/>
            <person name="Van Deynze A."/>
        </authorList>
    </citation>
    <scope>NUCLEOTIDE SEQUENCE</scope>
    <source>
        <tissue evidence="2">Leaves</tissue>
    </source>
</reference>
<gene>
    <name evidence="2" type="ORF">HU200_014342</name>
</gene>
<name>A0A835FCL4_9POAL</name>
<sequence length="318" mass="34653">MSSLVVPRIPTPTVVLPLTSTDKSRLFLHALSRALVYYYHIAGRLCVGAGDQQDHLMVSCTGEGVLFIAAFARCSLREIGMLDVPFKAKHLSALAPRYGDRRRLDDPLLMMQVTEFSCGGYLVAVTWNHAIADGFGMAQFLRAVGEFARGLPAPSILPVRYDQTLRDIPQPPFASPQRPHIDLATCDITVPWSFVTHVKAEWRRRQARDSACTVFEAVAAAGRARHPNLPRVLSPGKKLDDEALIDTLRGYNALYVSSWGGLGMDGVDFGSGVPVRVVPAPEKMVAPLCVACLPCTSVDDGVSAEHVVEFEAELARLS</sequence>
<evidence type="ECO:0000313" key="3">
    <source>
        <dbReference type="Proteomes" id="UP000636709"/>
    </source>
</evidence>
<dbReference type="OrthoDB" id="444127at2759"/>
<dbReference type="PANTHER" id="PTHR31147">
    <property type="entry name" value="ACYL TRANSFERASE 4"/>
    <property type="match status" value="1"/>
</dbReference>
<dbReference type="InterPro" id="IPR023213">
    <property type="entry name" value="CAT-like_dom_sf"/>
</dbReference>
<dbReference type="Pfam" id="PF02458">
    <property type="entry name" value="Transferase"/>
    <property type="match status" value="1"/>
</dbReference>
<dbReference type="PANTHER" id="PTHR31147:SF26">
    <property type="entry name" value="OS06G0699100 PROTEIN"/>
    <property type="match status" value="1"/>
</dbReference>
<keyword evidence="3" id="KW-1185">Reference proteome</keyword>
<dbReference type="SUPFAM" id="SSF52777">
    <property type="entry name" value="CoA-dependent acyltransferases"/>
    <property type="match status" value="1"/>
</dbReference>
<evidence type="ECO:0000256" key="1">
    <source>
        <dbReference type="ARBA" id="ARBA00009861"/>
    </source>
</evidence>
<comment type="similarity">
    <text evidence="1">Belongs to the plant acyltransferase family.</text>
</comment>
<proteinExistence type="inferred from homology"/>
<accession>A0A835FCL4</accession>
<dbReference type="InterPro" id="IPR050898">
    <property type="entry name" value="Plant_acyltransferase"/>
</dbReference>
<organism evidence="2 3">
    <name type="scientific">Digitaria exilis</name>
    <dbReference type="NCBI Taxonomy" id="1010633"/>
    <lineage>
        <taxon>Eukaryota</taxon>
        <taxon>Viridiplantae</taxon>
        <taxon>Streptophyta</taxon>
        <taxon>Embryophyta</taxon>
        <taxon>Tracheophyta</taxon>
        <taxon>Spermatophyta</taxon>
        <taxon>Magnoliopsida</taxon>
        <taxon>Liliopsida</taxon>
        <taxon>Poales</taxon>
        <taxon>Poaceae</taxon>
        <taxon>PACMAD clade</taxon>
        <taxon>Panicoideae</taxon>
        <taxon>Panicodae</taxon>
        <taxon>Paniceae</taxon>
        <taxon>Anthephorinae</taxon>
        <taxon>Digitaria</taxon>
    </lineage>
</organism>
<dbReference type="EMBL" id="JACEFO010001443">
    <property type="protein sequence ID" value="KAF8736408.1"/>
    <property type="molecule type" value="Genomic_DNA"/>
</dbReference>
<dbReference type="GO" id="GO:0016747">
    <property type="term" value="F:acyltransferase activity, transferring groups other than amino-acyl groups"/>
    <property type="evidence" value="ECO:0007669"/>
    <property type="project" value="UniProtKB-ARBA"/>
</dbReference>
<dbReference type="AlphaFoldDB" id="A0A835FCL4"/>
<dbReference type="Gene3D" id="3.30.559.10">
    <property type="entry name" value="Chloramphenicol acetyltransferase-like domain"/>
    <property type="match status" value="2"/>
</dbReference>
<protein>
    <submittedName>
        <fullName evidence="2">Uncharacterized protein</fullName>
    </submittedName>
</protein>